<dbReference type="EMBL" id="BMFK01000004">
    <property type="protein sequence ID" value="GGE81810.1"/>
    <property type="molecule type" value="Genomic_DNA"/>
</dbReference>
<dbReference type="InterPro" id="IPR029044">
    <property type="entry name" value="Nucleotide-diphossugar_trans"/>
</dbReference>
<keyword evidence="1" id="KW-0802">TPR repeat</keyword>
<reference evidence="4" key="2">
    <citation type="submission" date="2020-09" db="EMBL/GenBank/DDBJ databases">
        <authorList>
            <person name="Sun Q."/>
            <person name="Zhou Y."/>
        </authorList>
    </citation>
    <scope>NUCLEOTIDE SEQUENCE</scope>
    <source>
        <strain evidence="4">CGMCC 1.12698</strain>
    </source>
</reference>
<dbReference type="Gene3D" id="1.25.40.10">
    <property type="entry name" value="Tetratricopeptide repeat domain"/>
    <property type="match status" value="1"/>
</dbReference>
<evidence type="ECO:0000259" key="2">
    <source>
        <dbReference type="Pfam" id="PF00535"/>
    </source>
</evidence>
<evidence type="ECO:0000313" key="5">
    <source>
        <dbReference type="Proteomes" id="UP000605259"/>
    </source>
</evidence>
<protein>
    <submittedName>
        <fullName evidence="4">Glycosyl transferase family 2</fullName>
    </submittedName>
</protein>
<dbReference type="Gene3D" id="3.90.550.10">
    <property type="entry name" value="Spore Coat Polysaccharide Biosynthesis Protein SpsA, Chain A"/>
    <property type="match status" value="1"/>
</dbReference>
<dbReference type="CDD" id="cd02511">
    <property type="entry name" value="Beta4Glucosyltransferase"/>
    <property type="match status" value="1"/>
</dbReference>
<keyword evidence="5" id="KW-1185">Reference proteome</keyword>
<accession>A0A917AYN9</accession>
<dbReference type="Pfam" id="PF09976">
    <property type="entry name" value="TPR_21"/>
    <property type="match status" value="1"/>
</dbReference>
<dbReference type="Proteomes" id="UP000605259">
    <property type="component" value="Unassembled WGS sequence"/>
</dbReference>
<feature type="repeat" description="TPR" evidence="1">
    <location>
        <begin position="201"/>
        <end position="234"/>
    </location>
</feature>
<feature type="domain" description="Glycosyltransferase 2-like" evidence="2">
    <location>
        <begin position="6"/>
        <end position="140"/>
    </location>
</feature>
<dbReference type="InterPro" id="IPR011990">
    <property type="entry name" value="TPR-like_helical_dom_sf"/>
</dbReference>
<dbReference type="InterPro" id="IPR018704">
    <property type="entry name" value="SecYEG/CpoB_TPR"/>
</dbReference>
<gene>
    <name evidence="4" type="ORF">GCM10007140_34350</name>
</gene>
<dbReference type="PANTHER" id="PTHR43630:SF2">
    <property type="entry name" value="GLYCOSYLTRANSFERASE"/>
    <property type="match status" value="1"/>
</dbReference>
<dbReference type="GO" id="GO:0016740">
    <property type="term" value="F:transferase activity"/>
    <property type="evidence" value="ECO:0007669"/>
    <property type="project" value="UniProtKB-KW"/>
</dbReference>
<evidence type="ECO:0000259" key="3">
    <source>
        <dbReference type="Pfam" id="PF09976"/>
    </source>
</evidence>
<dbReference type="SUPFAM" id="SSF48452">
    <property type="entry name" value="TPR-like"/>
    <property type="match status" value="1"/>
</dbReference>
<dbReference type="InterPro" id="IPR001173">
    <property type="entry name" value="Glyco_trans_2-like"/>
</dbReference>
<proteinExistence type="predicted"/>
<dbReference type="AlphaFoldDB" id="A0A917AYN9"/>
<keyword evidence="4" id="KW-0808">Transferase</keyword>
<dbReference type="RefSeq" id="WP_188389715.1">
    <property type="nucleotide sequence ID" value="NZ_BMFK01000004.1"/>
</dbReference>
<reference evidence="4" key="1">
    <citation type="journal article" date="2014" name="Int. J. Syst. Evol. Microbiol.">
        <title>Complete genome sequence of Corynebacterium casei LMG S-19264T (=DSM 44701T), isolated from a smear-ripened cheese.</title>
        <authorList>
            <consortium name="US DOE Joint Genome Institute (JGI-PGF)"/>
            <person name="Walter F."/>
            <person name="Albersmeier A."/>
            <person name="Kalinowski J."/>
            <person name="Ruckert C."/>
        </authorList>
    </citation>
    <scope>NUCLEOTIDE SEQUENCE</scope>
    <source>
        <strain evidence="4">CGMCC 1.12698</strain>
    </source>
</reference>
<sequence>MRPFISLCMIVKNEEKVLDRCLSTVAHLVDEVIIVDTGSTDNTKEIATQYTKHIYDFEWVHDFSAARNYAAEKATGEWILVLDADEYVEEENFKSFLLELKDDKENFNAYAIMILNFTGVHGERMIQNHHERVYKNDGDIAYTRKIHEQFYSKSNTELRLKKSALTIFHSGYLNATVKEKDKQERNQQLINDEISNKNNIAFDYFNLGNESISKGNIEEALNNYVKAYELKTNFKASWIAYAMVNIVNCLIRLQRYNEALNVIKDAESLYSTAPDFLYLKGTIYKARGQYEDAKEAFNHILNNKDYYINTIFSPDIREVLPHRDIADIYFIEKNYQKAIFHYVSVLNINKQCTTSMRNTLFILNKFHTKEEIVEFVIKNRLVSESNLVSYVRVCFDIGNPRIVEEVVRAIQPNKDTLIHLVKLKELAIYDTGIVNDEIKELIKNISEYSKTALLNIGDYAFIYHILESNNIENEFLQQIFEDEKCKQLKQMLTSHSFEVTDSELLLTALTICLTYRKYEQVNILLNNNKDQQVSISHNIAAILYDNDFRVEAMEYYNDSNWLDMNEQDFLNIINGLFAANDVFNGVQVANYGCTKWPEDFRFYQFIINHSTDEMQIQSTVNQAERLFGKSLILDRFIF</sequence>
<name>A0A917AYN9_9BACI</name>
<dbReference type="SMART" id="SM00028">
    <property type="entry name" value="TPR"/>
    <property type="match status" value="4"/>
</dbReference>
<comment type="caution">
    <text evidence="4">The sequence shown here is derived from an EMBL/GenBank/DDBJ whole genome shotgun (WGS) entry which is preliminary data.</text>
</comment>
<dbReference type="SUPFAM" id="SSF53448">
    <property type="entry name" value="Nucleotide-diphospho-sugar transferases"/>
    <property type="match status" value="1"/>
</dbReference>
<dbReference type="PROSITE" id="PS50005">
    <property type="entry name" value="TPR"/>
    <property type="match status" value="1"/>
</dbReference>
<organism evidence="4 5">
    <name type="scientific">Priestia taiwanensis</name>
    <dbReference type="NCBI Taxonomy" id="1347902"/>
    <lineage>
        <taxon>Bacteria</taxon>
        <taxon>Bacillati</taxon>
        <taxon>Bacillota</taxon>
        <taxon>Bacilli</taxon>
        <taxon>Bacillales</taxon>
        <taxon>Bacillaceae</taxon>
        <taxon>Priestia</taxon>
    </lineage>
</organism>
<dbReference type="PANTHER" id="PTHR43630">
    <property type="entry name" value="POLY-BETA-1,6-N-ACETYL-D-GLUCOSAMINE SYNTHASE"/>
    <property type="match status" value="1"/>
</dbReference>
<evidence type="ECO:0000256" key="1">
    <source>
        <dbReference type="PROSITE-ProRule" id="PRU00339"/>
    </source>
</evidence>
<feature type="domain" description="Ancillary SecYEG translocon subunit/Cell division coordinator CpoB TPR" evidence="3">
    <location>
        <begin position="173"/>
        <end position="304"/>
    </location>
</feature>
<dbReference type="Pfam" id="PF00535">
    <property type="entry name" value="Glycos_transf_2"/>
    <property type="match status" value="1"/>
</dbReference>
<dbReference type="InterPro" id="IPR019734">
    <property type="entry name" value="TPR_rpt"/>
</dbReference>
<evidence type="ECO:0000313" key="4">
    <source>
        <dbReference type="EMBL" id="GGE81810.1"/>
    </source>
</evidence>